<sequence length="226" mass="26472">MIVYLDMDGVLANIHQKIGFDTPIDATPPEILKHGFFQSLEVMNGAAEFVNWALDHRELELWIATKIPSDNPYAATEKLLWVRENFFYLRNRVFIVPDKTNLNGEFLIDDDLKWGKFVGEFIHFNPRNPLTCFKKCKMMIERKLKNSRELSLSYNYSEGVKVVNKTNMDIKKIVMAKDGRVFENIKAHEGVVLFDPQVPEKDWCVDIEYVEWMDGEIRKKVRLESH</sequence>
<dbReference type="InterPro" id="IPR036412">
    <property type="entry name" value="HAD-like_sf"/>
</dbReference>
<name>A0A1Y5FBE2_9BACT</name>
<reference evidence="3" key="1">
    <citation type="journal article" date="2017" name="Proc. Natl. Acad. Sci. U.S.A.">
        <title>Simulation of Deepwater Horizon oil plume reveals substrate specialization within a complex community of hydrocarbon-degraders.</title>
        <authorList>
            <person name="Hu P."/>
            <person name="Dubinsky E.A."/>
            <person name="Probst A.J."/>
            <person name="Wang J."/>
            <person name="Sieber C.M.K."/>
            <person name="Tom L.M."/>
            <person name="Gardinali P."/>
            <person name="Banfield J.F."/>
            <person name="Atlas R.M."/>
            <person name="Andersen G.L."/>
        </authorList>
    </citation>
    <scope>NUCLEOTIDE SEQUENCE [LARGE SCALE GENOMIC DNA]</scope>
</reference>
<dbReference type="Gene3D" id="3.40.50.1000">
    <property type="entry name" value="HAD superfamily/HAD-like"/>
    <property type="match status" value="1"/>
</dbReference>
<dbReference type="Pfam" id="PF06941">
    <property type="entry name" value="NT5C"/>
    <property type="match status" value="1"/>
</dbReference>
<evidence type="ECO:0000256" key="1">
    <source>
        <dbReference type="ARBA" id="ARBA00009589"/>
    </source>
</evidence>
<dbReference type="GO" id="GO:0008253">
    <property type="term" value="F:5'-nucleotidase activity"/>
    <property type="evidence" value="ECO:0007669"/>
    <property type="project" value="InterPro"/>
</dbReference>
<protein>
    <submittedName>
        <fullName evidence="2">Uncharacterized protein</fullName>
    </submittedName>
</protein>
<proteinExistence type="inferred from homology"/>
<dbReference type="SUPFAM" id="SSF56784">
    <property type="entry name" value="HAD-like"/>
    <property type="match status" value="1"/>
</dbReference>
<dbReference type="AlphaFoldDB" id="A0A1Y5FBE2"/>
<dbReference type="EMBL" id="MAAO01000007">
    <property type="protein sequence ID" value="OUR95726.1"/>
    <property type="molecule type" value="Genomic_DNA"/>
</dbReference>
<comment type="caution">
    <text evidence="2">The sequence shown here is derived from an EMBL/GenBank/DDBJ whole genome shotgun (WGS) entry which is preliminary data.</text>
</comment>
<dbReference type="GO" id="GO:0009264">
    <property type="term" value="P:deoxyribonucleotide catabolic process"/>
    <property type="evidence" value="ECO:0007669"/>
    <property type="project" value="InterPro"/>
</dbReference>
<comment type="similarity">
    <text evidence="1">Belongs to the 5'(3')-deoxyribonucleotidase family.</text>
</comment>
<dbReference type="Proteomes" id="UP000196531">
    <property type="component" value="Unassembled WGS sequence"/>
</dbReference>
<dbReference type="InterPro" id="IPR010708">
    <property type="entry name" value="5'(3')-deoxyribonucleotidase"/>
</dbReference>
<evidence type="ECO:0000313" key="2">
    <source>
        <dbReference type="EMBL" id="OUR95726.1"/>
    </source>
</evidence>
<evidence type="ECO:0000313" key="3">
    <source>
        <dbReference type="Proteomes" id="UP000196531"/>
    </source>
</evidence>
<accession>A0A1Y5FBE2</accession>
<organism evidence="2 3">
    <name type="scientific">Halobacteriovorax marinus</name>
    <dbReference type="NCBI Taxonomy" id="97084"/>
    <lineage>
        <taxon>Bacteria</taxon>
        <taxon>Pseudomonadati</taxon>
        <taxon>Bdellovibrionota</taxon>
        <taxon>Bacteriovoracia</taxon>
        <taxon>Bacteriovoracales</taxon>
        <taxon>Halobacteriovoraceae</taxon>
        <taxon>Halobacteriovorax</taxon>
    </lineage>
</organism>
<gene>
    <name evidence="2" type="ORF">A9Q84_14590</name>
</gene>
<dbReference type="InterPro" id="IPR023214">
    <property type="entry name" value="HAD_sf"/>
</dbReference>